<gene>
    <name evidence="2" type="ORF">IMSAGC001_01857</name>
</gene>
<accession>A0A7J0A383</accession>
<evidence type="ECO:0000313" key="2">
    <source>
        <dbReference type="EMBL" id="GFH86449.1"/>
    </source>
</evidence>
<protein>
    <recommendedName>
        <fullName evidence="4">Lipoprotein</fullName>
    </recommendedName>
</protein>
<dbReference type="PROSITE" id="PS51257">
    <property type="entry name" value="PROKAR_LIPOPROTEIN"/>
    <property type="match status" value="1"/>
</dbReference>
<sequence>MRILKNTLLAGLMLLFSCMKGEAQSGAKNTFLSFLNTPCFL</sequence>
<evidence type="ECO:0000313" key="3">
    <source>
        <dbReference type="Proteomes" id="UP000491181"/>
    </source>
</evidence>
<comment type="caution">
    <text evidence="2">The sequence shown here is derived from an EMBL/GenBank/DDBJ whole genome shotgun (WGS) entry which is preliminary data.</text>
</comment>
<evidence type="ECO:0000256" key="1">
    <source>
        <dbReference type="SAM" id="SignalP"/>
    </source>
</evidence>
<dbReference type="Proteomes" id="UP000491181">
    <property type="component" value="Unassembled WGS sequence"/>
</dbReference>
<reference evidence="2 3" key="1">
    <citation type="journal article" date="2020" name="Microbiome">
        <title>Single-cell genomics of uncultured bacteria reveals dietary fiber responders in the mouse gut microbiota.</title>
        <authorList>
            <person name="Chijiiwa R."/>
            <person name="Hosokawa M."/>
            <person name="Kogawa M."/>
            <person name="Nishikawa Y."/>
            <person name="Ide K."/>
            <person name="Sakanashi C."/>
            <person name="Takahashi K."/>
            <person name="Takeyama H."/>
        </authorList>
    </citation>
    <scope>NUCLEOTIDE SEQUENCE [LARGE SCALE GENOMIC DNA]</scope>
    <source>
        <strain evidence="2">IMSAGC_001</strain>
    </source>
</reference>
<proteinExistence type="predicted"/>
<dbReference type="EMBL" id="BLLS01000042">
    <property type="protein sequence ID" value="GFH86449.1"/>
    <property type="molecule type" value="Genomic_DNA"/>
</dbReference>
<feature type="chain" id="PRO_5029598265" description="Lipoprotein" evidence="1">
    <location>
        <begin position="24"/>
        <end position="41"/>
    </location>
</feature>
<organism evidence="2 3">
    <name type="scientific">Bacteroides acidifaciens</name>
    <dbReference type="NCBI Taxonomy" id="85831"/>
    <lineage>
        <taxon>Bacteria</taxon>
        <taxon>Pseudomonadati</taxon>
        <taxon>Bacteroidota</taxon>
        <taxon>Bacteroidia</taxon>
        <taxon>Bacteroidales</taxon>
        <taxon>Bacteroidaceae</taxon>
        <taxon>Bacteroides</taxon>
    </lineage>
</organism>
<evidence type="ECO:0008006" key="4">
    <source>
        <dbReference type="Google" id="ProtNLM"/>
    </source>
</evidence>
<feature type="signal peptide" evidence="1">
    <location>
        <begin position="1"/>
        <end position="23"/>
    </location>
</feature>
<keyword evidence="1" id="KW-0732">Signal</keyword>
<name>A0A7J0A383_9BACE</name>
<dbReference type="AlphaFoldDB" id="A0A7J0A383"/>